<protein>
    <submittedName>
        <fullName evidence="2">Uncharacterized protein</fullName>
    </submittedName>
</protein>
<feature type="compositionally biased region" description="Pro residues" evidence="1">
    <location>
        <begin position="309"/>
        <end position="323"/>
    </location>
</feature>
<dbReference type="EMBL" id="GG745334">
    <property type="protein sequence ID" value="KNE59646.1"/>
    <property type="molecule type" value="Genomic_DNA"/>
</dbReference>
<evidence type="ECO:0000256" key="1">
    <source>
        <dbReference type="SAM" id="MobiDB-lite"/>
    </source>
</evidence>
<keyword evidence="3" id="KW-1185">Reference proteome</keyword>
<reference evidence="2 3" key="1">
    <citation type="submission" date="2009-11" db="EMBL/GenBank/DDBJ databases">
        <title>Annotation of Allomyces macrogynus ATCC 38327.</title>
        <authorList>
            <consortium name="The Broad Institute Genome Sequencing Platform"/>
            <person name="Russ C."/>
            <person name="Cuomo C."/>
            <person name="Burger G."/>
            <person name="Gray M.W."/>
            <person name="Holland P.W.H."/>
            <person name="King N."/>
            <person name="Lang F.B.F."/>
            <person name="Roger A.J."/>
            <person name="Ruiz-Trillo I."/>
            <person name="Young S.K."/>
            <person name="Zeng Q."/>
            <person name="Gargeya S."/>
            <person name="Fitzgerald M."/>
            <person name="Haas B."/>
            <person name="Abouelleil A."/>
            <person name="Alvarado L."/>
            <person name="Arachchi H.M."/>
            <person name="Berlin A."/>
            <person name="Chapman S.B."/>
            <person name="Gearin G."/>
            <person name="Goldberg J."/>
            <person name="Griggs A."/>
            <person name="Gujja S."/>
            <person name="Hansen M."/>
            <person name="Heiman D."/>
            <person name="Howarth C."/>
            <person name="Larimer J."/>
            <person name="Lui A."/>
            <person name="MacDonald P.J.P."/>
            <person name="McCowen C."/>
            <person name="Montmayeur A."/>
            <person name="Murphy C."/>
            <person name="Neiman D."/>
            <person name="Pearson M."/>
            <person name="Priest M."/>
            <person name="Roberts A."/>
            <person name="Saif S."/>
            <person name="Shea T."/>
            <person name="Sisk P."/>
            <person name="Stolte C."/>
            <person name="Sykes S."/>
            <person name="Wortman J."/>
            <person name="Nusbaum C."/>
            <person name="Birren B."/>
        </authorList>
    </citation>
    <scope>NUCLEOTIDE SEQUENCE [LARGE SCALE GENOMIC DNA]</scope>
    <source>
        <strain evidence="2 3">ATCC 38327</strain>
    </source>
</reference>
<dbReference type="Proteomes" id="UP000054350">
    <property type="component" value="Unassembled WGS sequence"/>
</dbReference>
<dbReference type="VEuPathDB" id="FungiDB:AMAG_03898"/>
<evidence type="ECO:0000313" key="2">
    <source>
        <dbReference type="EMBL" id="KNE59646.1"/>
    </source>
</evidence>
<feature type="compositionally biased region" description="Low complexity" evidence="1">
    <location>
        <begin position="244"/>
        <end position="281"/>
    </location>
</feature>
<gene>
    <name evidence="2" type="ORF">AMAG_03898</name>
</gene>
<organism evidence="2 3">
    <name type="scientific">Allomyces macrogynus (strain ATCC 38327)</name>
    <name type="common">Allomyces javanicus var. macrogynus</name>
    <dbReference type="NCBI Taxonomy" id="578462"/>
    <lineage>
        <taxon>Eukaryota</taxon>
        <taxon>Fungi</taxon>
        <taxon>Fungi incertae sedis</taxon>
        <taxon>Blastocladiomycota</taxon>
        <taxon>Blastocladiomycetes</taxon>
        <taxon>Blastocladiales</taxon>
        <taxon>Blastocladiaceae</taxon>
        <taxon>Allomyces</taxon>
    </lineage>
</organism>
<feature type="compositionally biased region" description="Low complexity" evidence="1">
    <location>
        <begin position="338"/>
        <end position="354"/>
    </location>
</feature>
<feature type="region of interest" description="Disordered" evidence="1">
    <location>
        <begin position="244"/>
        <end position="326"/>
    </location>
</feature>
<proteinExistence type="predicted"/>
<name>A0A0L0SAX7_ALLM3</name>
<dbReference type="Gene3D" id="6.10.250.3180">
    <property type="match status" value="1"/>
</dbReference>
<dbReference type="AlphaFoldDB" id="A0A0L0SAX7"/>
<sequence>MSWSMSVDDSEEPWSPSSGAHQRLRPLAALVSDALANDFRVGKYSLLALTALGPLQCAVLSQYHVFRDTTPETLLAIERINEYITDVTNENWASVWRETCGTSQTARDLHSTVVDLSSRNDDDDPAPTDYRELYLQWRNLESAKKTDLAARLRNAYTTSSSLTKRVQTTAVTRADMLGKRKWGGVLNPPAGSGAAQIKRARIQAQEKRALFAPPPVRPGSVQPANLPVALMASKGAAGAAPRMQFTASSTAARPSATHLVSARPSATSSPPVRRPSSAASSPPVPAAPRPVARPRPGLPPPRRVTQAISPPPPPARRAGPPLPSELAFLDPTRAARARTFPTAPASRPASTRPRAGSEAPVQPERGVRIVKSAAQWLGDTVETRILREAEPRERRGAMQSSGRDRSEAARVKRWADEMDEGLFRRYED</sequence>
<feature type="region of interest" description="Disordered" evidence="1">
    <location>
        <begin position="387"/>
        <end position="414"/>
    </location>
</feature>
<feature type="region of interest" description="Disordered" evidence="1">
    <location>
        <begin position="338"/>
        <end position="366"/>
    </location>
</feature>
<evidence type="ECO:0000313" key="3">
    <source>
        <dbReference type="Proteomes" id="UP000054350"/>
    </source>
</evidence>
<feature type="compositionally biased region" description="Pro residues" evidence="1">
    <location>
        <begin position="282"/>
        <end position="302"/>
    </location>
</feature>
<accession>A0A0L0SAX7</accession>
<reference evidence="3" key="2">
    <citation type="submission" date="2009-11" db="EMBL/GenBank/DDBJ databases">
        <title>The Genome Sequence of Allomyces macrogynus strain ATCC 38327.</title>
        <authorList>
            <consortium name="The Broad Institute Genome Sequencing Platform"/>
            <person name="Russ C."/>
            <person name="Cuomo C."/>
            <person name="Shea T."/>
            <person name="Young S.K."/>
            <person name="Zeng Q."/>
            <person name="Koehrsen M."/>
            <person name="Haas B."/>
            <person name="Borodovsky M."/>
            <person name="Guigo R."/>
            <person name="Alvarado L."/>
            <person name="Berlin A."/>
            <person name="Borenstein D."/>
            <person name="Chen Z."/>
            <person name="Engels R."/>
            <person name="Freedman E."/>
            <person name="Gellesch M."/>
            <person name="Goldberg J."/>
            <person name="Griggs A."/>
            <person name="Gujja S."/>
            <person name="Heiman D."/>
            <person name="Hepburn T."/>
            <person name="Howarth C."/>
            <person name="Jen D."/>
            <person name="Larson L."/>
            <person name="Lewis B."/>
            <person name="Mehta T."/>
            <person name="Park D."/>
            <person name="Pearson M."/>
            <person name="Roberts A."/>
            <person name="Saif S."/>
            <person name="Shenoy N."/>
            <person name="Sisk P."/>
            <person name="Stolte C."/>
            <person name="Sykes S."/>
            <person name="Walk T."/>
            <person name="White J."/>
            <person name="Yandava C."/>
            <person name="Burger G."/>
            <person name="Gray M.W."/>
            <person name="Holland P.W.H."/>
            <person name="King N."/>
            <person name="Lang F.B.F."/>
            <person name="Roger A.J."/>
            <person name="Ruiz-Trillo I."/>
            <person name="Lander E."/>
            <person name="Nusbaum C."/>
        </authorList>
    </citation>
    <scope>NUCLEOTIDE SEQUENCE [LARGE SCALE GENOMIC DNA]</scope>
    <source>
        <strain evidence="3">ATCC 38327</strain>
    </source>
</reference>
<feature type="region of interest" description="Disordered" evidence="1">
    <location>
        <begin position="1"/>
        <end position="20"/>
    </location>
</feature>